<reference evidence="3" key="1">
    <citation type="journal article" date="2015" name="Nat. Genet.">
        <title>The genome and transcriptome of the zoonotic hookworm Ancylostoma ceylanicum identify infection-specific gene families.</title>
        <authorList>
            <person name="Schwarz E.M."/>
            <person name="Hu Y."/>
            <person name="Antoshechkin I."/>
            <person name="Miller M.M."/>
            <person name="Sternberg P.W."/>
            <person name="Aroian R.V."/>
        </authorList>
    </citation>
    <scope>NUCLEOTIDE SEQUENCE</scope>
    <source>
        <strain evidence="3">HY135</strain>
    </source>
</reference>
<dbReference type="Proteomes" id="UP000024635">
    <property type="component" value="Unassembled WGS sequence"/>
</dbReference>
<dbReference type="EMBL" id="JARK01001341">
    <property type="protein sequence ID" value="EYC30066.1"/>
    <property type="molecule type" value="Genomic_DNA"/>
</dbReference>
<feature type="region of interest" description="Disordered" evidence="1">
    <location>
        <begin position="165"/>
        <end position="192"/>
    </location>
</feature>
<evidence type="ECO:0000256" key="1">
    <source>
        <dbReference type="SAM" id="MobiDB-lite"/>
    </source>
</evidence>
<proteinExistence type="predicted"/>
<name>A0A016VS05_9BILA</name>
<dbReference type="AlphaFoldDB" id="A0A016VS05"/>
<organism evidence="2 3">
    <name type="scientific">Ancylostoma ceylanicum</name>
    <dbReference type="NCBI Taxonomy" id="53326"/>
    <lineage>
        <taxon>Eukaryota</taxon>
        <taxon>Metazoa</taxon>
        <taxon>Ecdysozoa</taxon>
        <taxon>Nematoda</taxon>
        <taxon>Chromadorea</taxon>
        <taxon>Rhabditida</taxon>
        <taxon>Rhabditina</taxon>
        <taxon>Rhabditomorpha</taxon>
        <taxon>Strongyloidea</taxon>
        <taxon>Ancylostomatidae</taxon>
        <taxon>Ancylostomatinae</taxon>
        <taxon>Ancylostoma</taxon>
    </lineage>
</organism>
<accession>A0A016VS05</accession>
<evidence type="ECO:0000313" key="3">
    <source>
        <dbReference type="Proteomes" id="UP000024635"/>
    </source>
</evidence>
<sequence>MSLLSSKIIILFIDGSSHPAMSRTAHSDDKCLCITSDARLLYTYLTSTGTTCMLGHRMLYGSEADCWTVNRGEHDTVRQQQRTLLQHDGQHRRSARHRQSRLLLMAVYATRKIPNVADDVVRVVDPKWELIRIQRQTTPAYPLERVYPTGRRSMYTGCESWAVGRNSDKMSEGPQQKEISTTWLRSERHGDQ</sequence>
<evidence type="ECO:0000313" key="2">
    <source>
        <dbReference type="EMBL" id="EYC30066.1"/>
    </source>
</evidence>
<comment type="caution">
    <text evidence="2">The sequence shown here is derived from an EMBL/GenBank/DDBJ whole genome shotgun (WGS) entry which is preliminary data.</text>
</comment>
<feature type="compositionally biased region" description="Polar residues" evidence="1">
    <location>
        <begin position="173"/>
        <end position="184"/>
    </location>
</feature>
<gene>
    <name evidence="2" type="primary">Acey_s0005.g2428</name>
    <name evidence="2" type="ORF">Y032_0005g2428</name>
</gene>
<keyword evidence="3" id="KW-1185">Reference proteome</keyword>
<protein>
    <submittedName>
        <fullName evidence="2">Uncharacterized protein</fullName>
    </submittedName>
</protein>